<feature type="chain" id="PRO_5046146564" description="Phospholipase A2" evidence="1">
    <location>
        <begin position="35"/>
        <end position="160"/>
    </location>
</feature>
<dbReference type="InterPro" id="IPR036444">
    <property type="entry name" value="PLipase_A2_dom_sf"/>
</dbReference>
<gene>
    <name evidence="2" type="ORF">GL263_18200</name>
</gene>
<dbReference type="Pfam" id="PF09056">
    <property type="entry name" value="Phospholip_A2_3"/>
    <property type="match status" value="1"/>
</dbReference>
<sequence>MRGFGNQRRALAGLALTLTATLGGAVLTAPTAAAAPSKAELRKQADRYMNMTYNDYHKARKTGPFNFKNNGCSVPGNSYAPFKVTFTRACNQHDFGYRNYGGNGLKLSKTRSTKDWIDRRFHREMLRACKNSNWNKKSCETAAAAYYSAVSIGGDKAFFG</sequence>
<dbReference type="Gene3D" id="1.20.90.10">
    <property type="entry name" value="Phospholipase A2 domain"/>
    <property type="match status" value="1"/>
</dbReference>
<dbReference type="InterPro" id="IPR015141">
    <property type="entry name" value="PLipase_A2_prok/fun"/>
</dbReference>
<evidence type="ECO:0008006" key="4">
    <source>
        <dbReference type="Google" id="ProtNLM"/>
    </source>
</evidence>
<evidence type="ECO:0000313" key="3">
    <source>
        <dbReference type="Proteomes" id="UP000766698"/>
    </source>
</evidence>
<dbReference type="SUPFAM" id="SSF48619">
    <property type="entry name" value="Phospholipase A2, PLA2"/>
    <property type="match status" value="1"/>
</dbReference>
<dbReference type="EMBL" id="WMLF01000289">
    <property type="protein sequence ID" value="MBB1245480.1"/>
    <property type="molecule type" value="Genomic_DNA"/>
</dbReference>
<evidence type="ECO:0000256" key="1">
    <source>
        <dbReference type="SAM" id="SignalP"/>
    </source>
</evidence>
<reference evidence="3" key="1">
    <citation type="journal article" date="2020" name="Syst. Appl. Microbiol.">
        <title>Streptomyces alkaliterrae sp. nov., isolated from an alkaline soil, and emended descriptions of Streptomyces alkaliphilus, Streptomyces calidiresistens and Streptomyces durbertensis.</title>
        <authorList>
            <person name="Swiecimska M."/>
            <person name="Golinska P."/>
            <person name="Nouioui I."/>
            <person name="Wypij M."/>
            <person name="Rai M."/>
            <person name="Sangal V."/>
            <person name="Goodfellow M."/>
        </authorList>
    </citation>
    <scope>NUCLEOTIDE SEQUENCE [LARGE SCALE GENOMIC DNA]</scope>
    <source>
        <strain evidence="3">DSM 104538</strain>
    </source>
</reference>
<protein>
    <recommendedName>
        <fullName evidence="4">Phospholipase A2</fullName>
    </recommendedName>
</protein>
<keyword evidence="3" id="KW-1185">Reference proteome</keyword>
<dbReference type="RefSeq" id="WP_182856783.1">
    <property type="nucleotide sequence ID" value="NZ_WMLF01000289.1"/>
</dbReference>
<organism evidence="2 3">
    <name type="scientific">Streptomyces durbertensis</name>
    <dbReference type="NCBI Taxonomy" id="2448886"/>
    <lineage>
        <taxon>Bacteria</taxon>
        <taxon>Bacillati</taxon>
        <taxon>Actinomycetota</taxon>
        <taxon>Actinomycetes</taxon>
        <taxon>Kitasatosporales</taxon>
        <taxon>Streptomycetaceae</taxon>
        <taxon>Streptomyces</taxon>
    </lineage>
</organism>
<name>A0ABR6EJJ0_9ACTN</name>
<dbReference type="Proteomes" id="UP000766698">
    <property type="component" value="Unassembled WGS sequence"/>
</dbReference>
<comment type="caution">
    <text evidence="2">The sequence shown here is derived from an EMBL/GenBank/DDBJ whole genome shotgun (WGS) entry which is preliminary data.</text>
</comment>
<accession>A0ABR6EJJ0</accession>
<feature type="signal peptide" evidence="1">
    <location>
        <begin position="1"/>
        <end position="34"/>
    </location>
</feature>
<keyword evidence="1" id="KW-0732">Signal</keyword>
<proteinExistence type="predicted"/>
<evidence type="ECO:0000313" key="2">
    <source>
        <dbReference type="EMBL" id="MBB1245480.1"/>
    </source>
</evidence>